<dbReference type="GO" id="GO:0006633">
    <property type="term" value="P:fatty acid biosynthetic process"/>
    <property type="evidence" value="ECO:0007669"/>
    <property type="project" value="InterPro"/>
</dbReference>
<evidence type="ECO:0000256" key="2">
    <source>
        <dbReference type="ARBA" id="ARBA00022553"/>
    </source>
</evidence>
<dbReference type="PROSITE" id="PS52019">
    <property type="entry name" value="PKS_MFAS_DH"/>
    <property type="match status" value="1"/>
</dbReference>
<dbReference type="CDD" id="cd05195">
    <property type="entry name" value="enoyl_red"/>
    <property type="match status" value="1"/>
</dbReference>
<keyword evidence="6" id="KW-0012">Acyltransferase</keyword>
<keyword evidence="2" id="KW-0597">Phosphoprotein</keyword>
<feature type="domain" description="Ketosynthase family 3 (KS3)" evidence="9">
    <location>
        <begin position="27"/>
        <end position="446"/>
    </location>
</feature>
<dbReference type="InterPro" id="IPR056501">
    <property type="entry name" value="NAD-bd_HRPKS_sdrA"/>
</dbReference>
<comment type="caution">
    <text evidence="11">The sequence shown here is derived from an EMBL/GenBank/DDBJ whole genome shotgun (WGS) entry which is preliminary data.</text>
</comment>
<dbReference type="Pfam" id="PF23114">
    <property type="entry name" value="NAD-bd_HRPKS_sdrA"/>
    <property type="match status" value="1"/>
</dbReference>
<dbReference type="Pfam" id="PF00109">
    <property type="entry name" value="ketoacyl-synt"/>
    <property type="match status" value="1"/>
</dbReference>
<dbReference type="InterPro" id="IPR032821">
    <property type="entry name" value="PKS_assoc"/>
</dbReference>
<dbReference type="InterPro" id="IPR009081">
    <property type="entry name" value="PP-bd_ACP"/>
</dbReference>
<dbReference type="InterPro" id="IPR013968">
    <property type="entry name" value="PKS_KR"/>
</dbReference>
<dbReference type="EMBL" id="LACB01000542">
    <property type="protein sequence ID" value="KAJ9482561.1"/>
    <property type="molecule type" value="Genomic_DNA"/>
</dbReference>
<dbReference type="SMART" id="SM00823">
    <property type="entry name" value="PKS_PP"/>
    <property type="match status" value="1"/>
</dbReference>
<dbReference type="Gene3D" id="3.90.180.10">
    <property type="entry name" value="Medium-chain alcohol dehydrogenases, catalytic domain"/>
    <property type="match status" value="1"/>
</dbReference>
<evidence type="ECO:0000256" key="5">
    <source>
        <dbReference type="ARBA" id="ARBA00023268"/>
    </source>
</evidence>
<dbReference type="SUPFAM" id="SSF53901">
    <property type="entry name" value="Thiolase-like"/>
    <property type="match status" value="1"/>
</dbReference>
<dbReference type="SMART" id="SM00825">
    <property type="entry name" value="PKS_KS"/>
    <property type="match status" value="1"/>
</dbReference>
<dbReference type="InterPro" id="IPR029063">
    <property type="entry name" value="SAM-dependent_MTases_sf"/>
</dbReference>
<dbReference type="Pfam" id="PF02801">
    <property type="entry name" value="Ketoacyl-synt_C"/>
    <property type="match status" value="1"/>
</dbReference>
<dbReference type="InterPro" id="IPR057326">
    <property type="entry name" value="KR_dom"/>
</dbReference>
<evidence type="ECO:0000256" key="7">
    <source>
        <dbReference type="PROSITE-ProRule" id="PRU01363"/>
    </source>
</evidence>
<dbReference type="Gene3D" id="3.40.366.10">
    <property type="entry name" value="Malonyl-Coenzyme A Acyl Carrier Protein, domain 2"/>
    <property type="match status" value="1"/>
</dbReference>
<dbReference type="SUPFAM" id="SSF55048">
    <property type="entry name" value="Probable ACP-binding domain of malonyl-CoA ACP transacylase"/>
    <property type="match status" value="1"/>
</dbReference>
<feature type="domain" description="PKS/mFAS DH" evidence="10">
    <location>
        <begin position="910"/>
        <end position="1195"/>
    </location>
</feature>
<dbReference type="SUPFAM" id="SSF47336">
    <property type="entry name" value="ACP-like"/>
    <property type="match status" value="1"/>
</dbReference>
<feature type="active site" description="Proton donor; for dehydratase activity" evidence="7">
    <location>
        <position position="1112"/>
    </location>
</feature>
<protein>
    <recommendedName>
        <fullName evidence="13">Carrier domain-containing protein</fullName>
    </recommendedName>
</protein>
<dbReference type="PANTHER" id="PTHR43775">
    <property type="entry name" value="FATTY ACID SYNTHASE"/>
    <property type="match status" value="1"/>
</dbReference>
<dbReference type="Pfam" id="PF08659">
    <property type="entry name" value="KR"/>
    <property type="match status" value="1"/>
</dbReference>
<dbReference type="Pfam" id="PF08240">
    <property type="entry name" value="ADH_N"/>
    <property type="match status" value="1"/>
</dbReference>
<dbReference type="Gene3D" id="3.40.50.150">
    <property type="entry name" value="Vaccinia Virus protein VP39"/>
    <property type="match status" value="1"/>
</dbReference>
<dbReference type="PROSITE" id="PS00606">
    <property type="entry name" value="KS3_1"/>
    <property type="match status" value="1"/>
</dbReference>
<dbReference type="Proteomes" id="UP001227192">
    <property type="component" value="Unassembled WGS sequence"/>
</dbReference>
<feature type="region of interest" description="C-terminal hotdog fold" evidence="7">
    <location>
        <begin position="1051"/>
        <end position="1195"/>
    </location>
</feature>
<proteinExistence type="predicted"/>
<evidence type="ECO:0008006" key="13">
    <source>
        <dbReference type="Google" id="ProtNLM"/>
    </source>
</evidence>
<evidence type="ECO:0000313" key="11">
    <source>
        <dbReference type="EMBL" id="KAJ9482561.1"/>
    </source>
</evidence>
<dbReference type="GO" id="GO:1901336">
    <property type="term" value="P:lactone biosynthetic process"/>
    <property type="evidence" value="ECO:0007669"/>
    <property type="project" value="UniProtKB-ARBA"/>
</dbReference>
<dbReference type="InterPro" id="IPR018201">
    <property type="entry name" value="Ketoacyl_synth_AS"/>
</dbReference>
<evidence type="ECO:0000256" key="4">
    <source>
        <dbReference type="ARBA" id="ARBA00022679"/>
    </source>
</evidence>
<dbReference type="Gene3D" id="3.40.47.10">
    <property type="match status" value="1"/>
</dbReference>
<dbReference type="InterPro" id="IPR042104">
    <property type="entry name" value="PKS_dehydratase_sf"/>
</dbReference>
<evidence type="ECO:0000313" key="12">
    <source>
        <dbReference type="Proteomes" id="UP001227192"/>
    </source>
</evidence>
<dbReference type="SMART" id="SM00827">
    <property type="entry name" value="PKS_AT"/>
    <property type="match status" value="1"/>
</dbReference>
<accession>A0AAI9X3E9</accession>
<evidence type="ECO:0000259" key="8">
    <source>
        <dbReference type="PROSITE" id="PS50075"/>
    </source>
</evidence>
<dbReference type="InterPro" id="IPR049551">
    <property type="entry name" value="PKS_DH_C"/>
</dbReference>
<dbReference type="FunFam" id="3.40.50.720:FF:000209">
    <property type="entry name" value="Polyketide synthase Pks12"/>
    <property type="match status" value="1"/>
</dbReference>
<dbReference type="InterPro" id="IPR016036">
    <property type="entry name" value="Malonyl_transacylase_ACP-bd"/>
</dbReference>
<feature type="domain" description="Carrier" evidence="8">
    <location>
        <begin position="2379"/>
        <end position="2454"/>
    </location>
</feature>
<evidence type="ECO:0000259" key="9">
    <source>
        <dbReference type="PROSITE" id="PS52004"/>
    </source>
</evidence>
<keyword evidence="12" id="KW-1185">Reference proteome</keyword>
<reference evidence="11" key="2">
    <citation type="journal article" date="2016" name="Fungal Biol.">
        <title>Ochratoxin A production by Penicillium thymicola.</title>
        <authorList>
            <person name="Nguyen H.D.T."/>
            <person name="McMullin D.R."/>
            <person name="Ponomareva E."/>
            <person name="Riley R."/>
            <person name="Pomraning K.R."/>
            <person name="Baker S.E."/>
            <person name="Seifert K.A."/>
        </authorList>
    </citation>
    <scope>NUCLEOTIDE SEQUENCE</scope>
    <source>
        <strain evidence="11">DAOM 180753</strain>
    </source>
</reference>
<dbReference type="SMART" id="SM00822">
    <property type="entry name" value="PKS_KR"/>
    <property type="match status" value="1"/>
</dbReference>
<organism evidence="11 12">
    <name type="scientific">Penicillium thymicola</name>
    <dbReference type="NCBI Taxonomy" id="293382"/>
    <lineage>
        <taxon>Eukaryota</taxon>
        <taxon>Fungi</taxon>
        <taxon>Dikarya</taxon>
        <taxon>Ascomycota</taxon>
        <taxon>Pezizomycotina</taxon>
        <taxon>Eurotiomycetes</taxon>
        <taxon>Eurotiomycetidae</taxon>
        <taxon>Eurotiales</taxon>
        <taxon>Aspergillaceae</taxon>
        <taxon>Penicillium</taxon>
    </lineage>
</organism>
<dbReference type="PROSITE" id="PS52004">
    <property type="entry name" value="KS3_2"/>
    <property type="match status" value="1"/>
</dbReference>
<keyword evidence="5" id="KW-0511">Multifunctional enzyme</keyword>
<dbReference type="PANTHER" id="PTHR43775:SF49">
    <property type="entry name" value="SYNTHASE, PUTATIVE (JCVI)-RELATED"/>
    <property type="match status" value="1"/>
</dbReference>
<dbReference type="GO" id="GO:0004312">
    <property type="term" value="F:fatty acid synthase activity"/>
    <property type="evidence" value="ECO:0007669"/>
    <property type="project" value="TreeGrafter"/>
</dbReference>
<evidence type="ECO:0000256" key="6">
    <source>
        <dbReference type="ARBA" id="ARBA00023315"/>
    </source>
</evidence>
<dbReference type="SUPFAM" id="SSF51735">
    <property type="entry name" value="NAD(P)-binding Rossmann-fold domains"/>
    <property type="match status" value="2"/>
</dbReference>
<dbReference type="InterPro" id="IPR001227">
    <property type="entry name" value="Ac_transferase_dom_sf"/>
</dbReference>
<dbReference type="Pfam" id="PF00698">
    <property type="entry name" value="Acyl_transf_1"/>
    <property type="match status" value="1"/>
</dbReference>
<evidence type="ECO:0000256" key="1">
    <source>
        <dbReference type="ARBA" id="ARBA00022450"/>
    </source>
</evidence>
<dbReference type="GO" id="GO:0008168">
    <property type="term" value="F:methyltransferase activity"/>
    <property type="evidence" value="ECO:0007669"/>
    <property type="project" value="UniProtKB-KW"/>
</dbReference>
<dbReference type="Pfam" id="PF13602">
    <property type="entry name" value="ADH_zinc_N_2"/>
    <property type="match status" value="1"/>
</dbReference>
<dbReference type="CDD" id="cd00833">
    <property type="entry name" value="PKS"/>
    <property type="match status" value="1"/>
</dbReference>
<gene>
    <name evidence="11" type="ORF">VN97_g10867</name>
</gene>
<reference evidence="11" key="1">
    <citation type="submission" date="2015-06" db="EMBL/GenBank/DDBJ databases">
        <authorList>
            <person name="Nguyen H."/>
        </authorList>
    </citation>
    <scope>NUCLEOTIDE SEQUENCE</scope>
    <source>
        <strain evidence="11">DAOM 180753</strain>
    </source>
</reference>
<dbReference type="InterPro" id="IPR014043">
    <property type="entry name" value="Acyl_transferase_dom"/>
</dbReference>
<dbReference type="Gene3D" id="1.10.1200.10">
    <property type="entry name" value="ACP-like"/>
    <property type="match status" value="1"/>
</dbReference>
<evidence type="ECO:0000259" key="10">
    <source>
        <dbReference type="PROSITE" id="PS52019"/>
    </source>
</evidence>
<sequence>MRDSNVRQEKHVETSEFGDGFAPASAVPPVAIVGMGMRLPGDVRTGDELWDLLISKRDCSSEVPKSRYNIDAFYHPDKPQSVKTRRGYFLSDDYMQGSDNSFFAEMSGFNISELDPQQMSLMEVVWECMENAGQTKWRGEKIGCYVGVFGEDWHELTAKEPQDIPRVYSFANGGFTLANRISYEFDLKGPSATILTACSSSLVALHEACQALYSGSCSSAVVAGTNMLLTPSTSVNMSENMVLSPDGYCKVFDASANGYGRGEAVNAIFIKPLDQAIADGDNIRAIIRGTSANYDGRSAKIFAPDIKSQEKLIREAYSRAQIHDISQTAFVECHGTGTQVGDIVETTAIARAFEGKGVFIGSVKSNVGHGEGASGLTAIIKAVLSLEHSTIPPNLHFTRPNPRIPFVNAGLQVPTEPTPWPLDRKKRVSVNCFGIGGSNAHVILDAGPAVDDVNRKIIDKQSIPYILPASAQSTPALISGLAGIQEYLEKKPHMTHDVAYTLGACRDHLSHRGYLIVDGKSGISENQSTPPAVTGAPHVIFAFTGQGAQWAGMGTELMNHFDTFRRDIRTLDQILQEIESPPSWSIEGELSKPDVSTCVDKTEYSQTLCAAVQITLVNLLASWGISPSAVVGYSSGEVIAAYAAKAISMRGAIIIAHLRGRCNESTSQPGGMSVIGLEKETVNQYLIDGVVIACENSPQSVNISGPRSQLRKVIDRIVERMPETFVRELPVEVAYHSPSMMNAGVLFESAIASHIAHSETMLPLYSTVTGTMITEPHRLDAAHWRKSLESPVLFSTAVQTLLDQQKDRTTLLVEIGTHSTLAGPIRQIVSPQSIQAYYIPTLIKKADPTQSILTTLGELYCHGHPVDFAAINGTGNVLHDLPVYHWDRQSIDWKESRLSHNWRFRKYPHHELLGSRMLEASDIEPGWRNFLKARAVPWLSDHQVLGDVVFPCAGYIGMINEAIRQLFNTQECTIRNLQIKVPLVVPTTEGHNIEIVTTMRPLRINDRLDSEWFEFTIACYDGNNWTKHSTGQVMAGAENLKIDVPGTQRFQRSVNTKSWYGSLAKVGLQYGPHFQGLEDITADPISFAARATVGGIFKGSDNSHAVHPTVIDQCLQMFSVAACKGRARYLTTLFIPMFIDEISLGQNSDLMKVEVTGESFAGTQAKCSVSMSDGTNMVLTMRGVTLAQLDQSLGDETFGIPLLSEAEWRPDLDLLPGHLQLPSEKDRGNTVGLLSRASTLSMICMHRNIAKVEPCPEHLESYKGWLSNQIMKLKTDGISAVPEAQTWAQMDSDNLRAQRLTLDKQLQTEGLGFISELSQVAVRELTALVEGSNCSSLASRKVKQLQKLNDWIDSLSDLLRFFSLLCHANPNLRILAIGDETGSFTSSVLQYLTSDGKVLCAQYTLATRPDIDAVLKDRFKDNNLVEFKSLDLNKDPLQQEFKGSYYDLVIALNIGARMSGVTPALKSIGKLLTPGGRVLIREHCPELPNPSLTQLFDEPQVDINAKYMSTEEWEGKLRQAGFGGVETKGDDGKAPYRIYRNLIARIPPKNHLQGNTVYLLCPSEMHRYPWLIEVETHFIGNGHTVKRCTKGEAIPHGQRVISFLDFESPFFYDTNEKDWMVFQHLMKSSPQILWVTHSVEFECANPNFSLVMGVSRTARQEQEIQFGTFQVDNFDSFAAEALLKVSTKFFRQGDRTGLDDADYEFALRDGCVYIPRIRWSSLSDRLLYSPGIDAPLKLDIASYGTLDSLSWREHELRSPEADEIEIEVKFVGLNFRDVMISLGFMASKDQMGIDGSGIVQKCGTGVTEFKKGDRVMIMHPGLFRTRVVVPTSRCIHMPPSISLEDAASLPVVYVTALYCIMDIGRLEKGQSVLIHAACGGVGLAAIQLCQMIGAKIYATVGSETKVQHLIDNFGIPRSHIFSSRDTSFYPNLMKETEGRGVDIVLNSLAGELLHASWKCVAEFGKMIEIGKRDFLEHGTLALEAFGGNRAFFGVDLIRLAEKAGTVTRLFCQVRDLWDAGKITPIRPLNIFSSIDTPEAFRQLQQGLHMGKLLVRMPEISERGLIAKSRCRSVFSPRLSYILVGGLGGIGRAIATWMIERGARNLVFLSRSAGATSQDQSFRDELELQGSTAIMIKCDVTIQQQVQAAIDACPCPVGGILQLSMIVRDTFIPDMSHKDWQDVLSSKVAGTWNLHNALDGNDANLQFFVVCGSITGVMGNAGQVNYSAANAFVSSFAQYRLQMGLPASVVNLGGVDDVGFLAAQDPTLRERMRSASVRLLSEQEVLDAFELAIFSGDFKGNSNSSDLLNIPNNLIVGMSSTKSLADATVRPLWGQDARFRAYSHLDFDPEATADASKIAPSLRYMISLLENDPDTLDGPAWKEQTMLEIANTLQQYSTFARGQDSAQLATIHIDSLMTVEIRNWCRRHFDLGLSLIAITKAATFSGLGDLITETLRSKYIKK</sequence>
<dbReference type="SMART" id="SM00826">
    <property type="entry name" value="PKS_DH"/>
    <property type="match status" value="1"/>
</dbReference>
<evidence type="ECO:0000256" key="3">
    <source>
        <dbReference type="ARBA" id="ARBA00022603"/>
    </source>
</evidence>
<dbReference type="InterPro" id="IPR014031">
    <property type="entry name" value="Ketoacyl_synth_C"/>
</dbReference>
<keyword evidence="1" id="KW-0596">Phosphopantetheine</keyword>
<dbReference type="GO" id="GO:0030639">
    <property type="term" value="P:polyketide biosynthetic process"/>
    <property type="evidence" value="ECO:0007669"/>
    <property type="project" value="UniProtKB-ARBA"/>
</dbReference>
<dbReference type="InterPro" id="IPR014030">
    <property type="entry name" value="Ketoacyl_synth_N"/>
</dbReference>
<dbReference type="InterPro" id="IPR020807">
    <property type="entry name" value="PKS_DH"/>
</dbReference>
<dbReference type="InterPro" id="IPR049900">
    <property type="entry name" value="PKS_mFAS_DH"/>
</dbReference>
<dbReference type="SUPFAM" id="SSF50129">
    <property type="entry name" value="GroES-like"/>
    <property type="match status" value="1"/>
</dbReference>
<dbReference type="InterPro" id="IPR016039">
    <property type="entry name" value="Thiolase-like"/>
</dbReference>
<dbReference type="CDD" id="cd05274">
    <property type="entry name" value="KR_FAS_SDR_x"/>
    <property type="match status" value="1"/>
</dbReference>
<dbReference type="PROSITE" id="PS50075">
    <property type="entry name" value="CARRIER"/>
    <property type="match status" value="1"/>
</dbReference>
<dbReference type="InterPro" id="IPR050091">
    <property type="entry name" value="PKS_NRPS_Biosynth_Enz"/>
</dbReference>
<dbReference type="SUPFAM" id="SSF53335">
    <property type="entry name" value="S-adenosyl-L-methionine-dependent methyltransferases"/>
    <property type="match status" value="1"/>
</dbReference>
<dbReference type="GO" id="GO:0004315">
    <property type="term" value="F:3-oxoacyl-[acyl-carrier-protein] synthase activity"/>
    <property type="evidence" value="ECO:0007669"/>
    <property type="project" value="InterPro"/>
</dbReference>
<dbReference type="InterPro" id="IPR049552">
    <property type="entry name" value="PKS_DH_N"/>
</dbReference>
<dbReference type="InterPro" id="IPR016035">
    <property type="entry name" value="Acyl_Trfase/lysoPLipase"/>
</dbReference>
<name>A0AAI9X3E9_PENTH</name>
<dbReference type="InterPro" id="IPR013154">
    <property type="entry name" value="ADH-like_N"/>
</dbReference>
<dbReference type="InterPro" id="IPR036291">
    <property type="entry name" value="NAD(P)-bd_dom_sf"/>
</dbReference>
<dbReference type="GO" id="GO:0016491">
    <property type="term" value="F:oxidoreductase activity"/>
    <property type="evidence" value="ECO:0007669"/>
    <property type="project" value="InterPro"/>
</dbReference>
<dbReference type="InterPro" id="IPR020806">
    <property type="entry name" value="PKS_PP-bd"/>
</dbReference>
<dbReference type="SMART" id="SM00829">
    <property type="entry name" value="PKS_ER"/>
    <property type="match status" value="1"/>
</dbReference>
<dbReference type="Pfam" id="PF14765">
    <property type="entry name" value="PS-DH"/>
    <property type="match status" value="1"/>
</dbReference>
<dbReference type="Gene3D" id="3.10.129.110">
    <property type="entry name" value="Polyketide synthase dehydratase"/>
    <property type="match status" value="1"/>
</dbReference>
<dbReference type="InterPro" id="IPR036736">
    <property type="entry name" value="ACP-like_sf"/>
</dbReference>
<dbReference type="InterPro" id="IPR011032">
    <property type="entry name" value="GroES-like_sf"/>
</dbReference>
<keyword evidence="3" id="KW-0489">Methyltransferase</keyword>
<dbReference type="Pfam" id="PF16197">
    <property type="entry name" value="KAsynt_C_assoc"/>
    <property type="match status" value="1"/>
</dbReference>
<feature type="active site" description="Proton acceptor; for dehydratase activity" evidence="7">
    <location>
        <position position="942"/>
    </location>
</feature>
<dbReference type="Gene3D" id="3.30.70.3290">
    <property type="match status" value="1"/>
</dbReference>
<dbReference type="InterPro" id="IPR020841">
    <property type="entry name" value="PKS_Beta-ketoAc_synthase_dom"/>
</dbReference>
<dbReference type="Gene3D" id="3.40.50.720">
    <property type="entry name" value="NAD(P)-binding Rossmann-like Domain"/>
    <property type="match status" value="2"/>
</dbReference>
<dbReference type="GO" id="GO:0031177">
    <property type="term" value="F:phosphopantetheine binding"/>
    <property type="evidence" value="ECO:0007669"/>
    <property type="project" value="InterPro"/>
</dbReference>
<keyword evidence="4" id="KW-0808">Transferase</keyword>
<dbReference type="Pfam" id="PF21089">
    <property type="entry name" value="PKS_DH_N"/>
    <property type="match status" value="1"/>
</dbReference>
<feature type="region of interest" description="N-terminal hotdog fold" evidence="7">
    <location>
        <begin position="910"/>
        <end position="1040"/>
    </location>
</feature>
<dbReference type="InterPro" id="IPR020843">
    <property type="entry name" value="ER"/>
</dbReference>
<dbReference type="SUPFAM" id="SSF52151">
    <property type="entry name" value="FabD/lysophospholipase-like"/>
    <property type="match status" value="1"/>
</dbReference>
<dbReference type="GO" id="GO:0032259">
    <property type="term" value="P:methylation"/>
    <property type="evidence" value="ECO:0007669"/>
    <property type="project" value="UniProtKB-KW"/>
</dbReference>